<keyword evidence="1" id="KW-0539">Nucleus</keyword>
<dbReference type="PROSITE" id="PS50118">
    <property type="entry name" value="HMG_BOX_2"/>
    <property type="match status" value="1"/>
</dbReference>
<evidence type="ECO:0000259" key="5">
    <source>
        <dbReference type="PROSITE" id="PS51011"/>
    </source>
</evidence>
<evidence type="ECO:0000256" key="1">
    <source>
        <dbReference type="PROSITE-ProRule" id="PRU00267"/>
    </source>
</evidence>
<dbReference type="PANTHER" id="PTHR46691:SF3">
    <property type="entry name" value="HIGH MOBILITY GROUP B PROTEIN 15"/>
    <property type="match status" value="1"/>
</dbReference>
<feature type="region of interest" description="Disordered" evidence="3">
    <location>
        <begin position="305"/>
        <end position="337"/>
    </location>
</feature>
<dbReference type="GO" id="GO:0005634">
    <property type="term" value="C:nucleus"/>
    <property type="evidence" value="ECO:0007669"/>
    <property type="project" value="UniProtKB-UniRule"/>
</dbReference>
<dbReference type="Pfam" id="PF00505">
    <property type="entry name" value="HMG_box"/>
    <property type="match status" value="1"/>
</dbReference>
<dbReference type="Gene3D" id="1.10.150.60">
    <property type="entry name" value="ARID DNA-binding domain"/>
    <property type="match status" value="1"/>
</dbReference>
<dbReference type="InterPro" id="IPR009071">
    <property type="entry name" value="HMG_box_dom"/>
</dbReference>
<organism evidence="6 7">
    <name type="scientific">Nepenthes gracilis</name>
    <name type="common">Slender pitcher plant</name>
    <dbReference type="NCBI Taxonomy" id="150966"/>
    <lineage>
        <taxon>Eukaryota</taxon>
        <taxon>Viridiplantae</taxon>
        <taxon>Streptophyta</taxon>
        <taxon>Embryophyta</taxon>
        <taxon>Tracheophyta</taxon>
        <taxon>Spermatophyta</taxon>
        <taxon>Magnoliopsida</taxon>
        <taxon>eudicotyledons</taxon>
        <taxon>Gunneridae</taxon>
        <taxon>Pentapetalae</taxon>
        <taxon>Caryophyllales</taxon>
        <taxon>Nepenthaceae</taxon>
        <taxon>Nepenthes</taxon>
    </lineage>
</organism>
<dbReference type="SMART" id="SM00501">
    <property type="entry name" value="BRIGHT"/>
    <property type="match status" value="1"/>
</dbReference>
<feature type="domain" description="ARID" evidence="5">
    <location>
        <begin position="54"/>
        <end position="198"/>
    </location>
</feature>
<feature type="compositionally biased region" description="Gly residues" evidence="3">
    <location>
        <begin position="8"/>
        <end position="18"/>
    </location>
</feature>
<keyword evidence="7" id="KW-1185">Reference proteome</keyword>
<dbReference type="InterPro" id="IPR045303">
    <property type="entry name" value="ARID_HMGB9-like"/>
</dbReference>
<evidence type="ECO:0000256" key="3">
    <source>
        <dbReference type="SAM" id="MobiDB-lite"/>
    </source>
</evidence>
<dbReference type="Gene3D" id="1.10.30.10">
    <property type="entry name" value="High mobility group box domain"/>
    <property type="match status" value="1"/>
</dbReference>
<protein>
    <recommendedName>
        <fullName evidence="8">HMG box domain-containing protein</fullName>
    </recommendedName>
</protein>
<dbReference type="Proteomes" id="UP001279734">
    <property type="component" value="Unassembled WGS sequence"/>
</dbReference>
<dbReference type="EMBL" id="BSYO01000008">
    <property type="protein sequence ID" value="GMH08033.1"/>
    <property type="molecule type" value="Genomic_DNA"/>
</dbReference>
<evidence type="ECO:0008006" key="8">
    <source>
        <dbReference type="Google" id="ProtNLM"/>
    </source>
</evidence>
<dbReference type="InterPro" id="IPR001606">
    <property type="entry name" value="ARID_dom"/>
</dbReference>
<reference evidence="6" key="1">
    <citation type="submission" date="2023-05" db="EMBL/GenBank/DDBJ databases">
        <title>Nepenthes gracilis genome sequencing.</title>
        <authorList>
            <person name="Fukushima K."/>
        </authorList>
    </citation>
    <scope>NUCLEOTIDE SEQUENCE</scope>
    <source>
        <strain evidence="6">SING2019-196</strain>
    </source>
</reference>
<gene>
    <name evidence="6" type="ORF">Nepgr_009873</name>
</gene>
<feature type="region of interest" description="Disordered" evidence="3">
    <location>
        <begin position="411"/>
        <end position="482"/>
    </location>
</feature>
<keyword evidence="2" id="KW-0175">Coiled coil</keyword>
<dbReference type="SUPFAM" id="SSF46774">
    <property type="entry name" value="ARID-like"/>
    <property type="match status" value="2"/>
</dbReference>
<evidence type="ECO:0000259" key="4">
    <source>
        <dbReference type="PROSITE" id="PS50118"/>
    </source>
</evidence>
<dbReference type="FunFam" id="1.10.30.10:FF:000055">
    <property type="entry name" value="High mobility group B protein 15"/>
    <property type="match status" value="1"/>
</dbReference>
<dbReference type="InterPro" id="IPR036431">
    <property type="entry name" value="ARID_dom_sf"/>
</dbReference>
<dbReference type="GO" id="GO:0003677">
    <property type="term" value="F:DNA binding"/>
    <property type="evidence" value="ECO:0007669"/>
    <property type="project" value="UniProtKB-UniRule"/>
</dbReference>
<dbReference type="CDD" id="cd22009">
    <property type="entry name" value="HMG-box_AtHMGB9-like"/>
    <property type="match status" value="1"/>
</dbReference>
<dbReference type="SMART" id="SM00398">
    <property type="entry name" value="HMG"/>
    <property type="match status" value="1"/>
</dbReference>
<evidence type="ECO:0000313" key="6">
    <source>
        <dbReference type="EMBL" id="GMH08033.1"/>
    </source>
</evidence>
<dbReference type="PANTHER" id="PTHR46691">
    <property type="entry name" value="HIGH MOBILITY GROUP B PROTEIN 9"/>
    <property type="match status" value="1"/>
</dbReference>
<dbReference type="InterPro" id="IPR036910">
    <property type="entry name" value="HMG_box_dom_sf"/>
</dbReference>
<feature type="compositionally biased region" description="Basic residues" evidence="3">
    <location>
        <begin position="312"/>
        <end position="323"/>
    </location>
</feature>
<sequence length="482" mass="53296">MLEQGQTEEGGGSGGGKGAVPSSSGGNQSPLTGKVASSCHHHYPPALAKYEDVVADPALFVDTLRKLHAAMGTKFMIPVIGGRDLDLHRLFVAVTSRGGIEKVSWGDYLANTMAHSFAYSYMLYRGHEKSVFLDRASGQGQQPFPVGMLAYTEGNVLREKRWKEVTAAFCFPPTATNASFVLRKYYYSLLQHYEQIYFFKTRGWIPSLPPDLMEFRLGYCCHFVALANWCYSLISALVATVSGASSSSVSCPVVGVIDGKFDTGYLVTVTVGTEKLKGVLYLAPPDPLEGAPPLNSCVFADQGYGSPPATGLRRRRRRKKSEMRKRDPTHPKPNRSGYNFFFAEQHARLKPLYPGKDREISRMIGELWTNLICSDKAVYQEKALKDKERYRIEMAEYRERLRSSEVISDAVPIRQRPPNPDVEMVELGAKDGKGWDSPVNGSESGMSETEDDRPADKGEDESDTETPENAGSGKQNEEDGGR</sequence>
<name>A0AAD3SBB4_NEPGR</name>
<dbReference type="PROSITE" id="PS51011">
    <property type="entry name" value="ARID"/>
    <property type="match status" value="1"/>
</dbReference>
<feature type="DNA-binding region" description="HMG box" evidence="1">
    <location>
        <begin position="331"/>
        <end position="398"/>
    </location>
</feature>
<dbReference type="AlphaFoldDB" id="A0AAD3SBB4"/>
<feature type="region of interest" description="Disordered" evidence="3">
    <location>
        <begin position="1"/>
        <end position="36"/>
    </location>
</feature>
<dbReference type="SUPFAM" id="SSF47095">
    <property type="entry name" value="HMG-box"/>
    <property type="match status" value="1"/>
</dbReference>
<comment type="caution">
    <text evidence="6">The sequence shown here is derived from an EMBL/GenBank/DDBJ whole genome shotgun (WGS) entry which is preliminary data.</text>
</comment>
<feature type="coiled-coil region" evidence="2">
    <location>
        <begin position="380"/>
        <end position="407"/>
    </location>
</feature>
<dbReference type="SMART" id="SM01014">
    <property type="entry name" value="ARID"/>
    <property type="match status" value="1"/>
</dbReference>
<evidence type="ECO:0000313" key="7">
    <source>
        <dbReference type="Proteomes" id="UP001279734"/>
    </source>
</evidence>
<dbReference type="Pfam" id="PF01388">
    <property type="entry name" value="ARID"/>
    <property type="match status" value="1"/>
</dbReference>
<keyword evidence="1" id="KW-0238">DNA-binding</keyword>
<evidence type="ECO:0000256" key="2">
    <source>
        <dbReference type="SAM" id="Coils"/>
    </source>
</evidence>
<feature type="domain" description="HMG box" evidence="4">
    <location>
        <begin position="331"/>
        <end position="398"/>
    </location>
</feature>
<dbReference type="CDD" id="cd16872">
    <property type="entry name" value="ARID_HMGB9-like"/>
    <property type="match status" value="1"/>
</dbReference>
<accession>A0AAD3SBB4</accession>
<proteinExistence type="predicted"/>